<dbReference type="Pfam" id="PF03486">
    <property type="entry name" value="HI0933_like"/>
    <property type="match status" value="1"/>
</dbReference>
<evidence type="ECO:0000313" key="7">
    <source>
        <dbReference type="Proteomes" id="UP001596106"/>
    </source>
</evidence>
<evidence type="ECO:0000256" key="1">
    <source>
        <dbReference type="ARBA" id="ARBA00001974"/>
    </source>
</evidence>
<dbReference type="Gene3D" id="1.10.8.260">
    <property type="entry name" value="HI0933 insert domain-like"/>
    <property type="match status" value="1"/>
</dbReference>
<reference evidence="7" key="1">
    <citation type="journal article" date="2019" name="Int. J. Syst. Evol. Microbiol.">
        <title>The Global Catalogue of Microorganisms (GCM) 10K type strain sequencing project: providing services to taxonomists for standard genome sequencing and annotation.</title>
        <authorList>
            <consortium name="The Broad Institute Genomics Platform"/>
            <consortium name="The Broad Institute Genome Sequencing Center for Infectious Disease"/>
            <person name="Wu L."/>
            <person name="Ma J."/>
        </authorList>
    </citation>
    <scope>NUCLEOTIDE SEQUENCE [LARGE SCALE GENOMIC DNA]</scope>
    <source>
        <strain evidence="7">CCUG 55250</strain>
    </source>
</reference>
<comment type="caution">
    <text evidence="6">The sequence shown here is derived from an EMBL/GenBank/DDBJ whole genome shotgun (WGS) entry which is preliminary data.</text>
</comment>
<dbReference type="NCBIfam" id="TIGR00275">
    <property type="entry name" value="aminoacetone oxidase family FAD-binding enzyme"/>
    <property type="match status" value="1"/>
</dbReference>
<feature type="domain" description="RsdA/BaiN/AoA(So)-like insert" evidence="5">
    <location>
        <begin position="195"/>
        <end position="356"/>
    </location>
</feature>
<dbReference type="EMBL" id="JBHSMA010000001">
    <property type="protein sequence ID" value="MFC5408477.1"/>
    <property type="molecule type" value="Genomic_DNA"/>
</dbReference>
<dbReference type="PANTHER" id="PTHR42887">
    <property type="entry name" value="OS12G0638800 PROTEIN"/>
    <property type="match status" value="1"/>
</dbReference>
<dbReference type="InterPro" id="IPR004792">
    <property type="entry name" value="BaiN-like"/>
</dbReference>
<evidence type="ECO:0000313" key="6">
    <source>
        <dbReference type="EMBL" id="MFC5408477.1"/>
    </source>
</evidence>
<keyword evidence="2" id="KW-0285">Flavoprotein</keyword>
<sequence length="417" mass="45407">MPFLKIVVVGGGAAGFFGAITAAETFPDAEITLLEKSKTVLSKVRISGGGRCNVTHSCFDNRLLVKNYPRGASFLRPLLKHFDAASTVRWFENRGVRLKTEADGRMFPVTDSSETIITCLLQEARRLNIDIKTSWGVKSLTQPDGRWQLESLSGEVHTADRVLLAVGGYPQAPSYGWIPGLAPSGSSQTVLVEPVPSLFTFNTPANPLLSLAGVSVPDALIRVVGSKQEQRGPVLITHWGFSGPAVLRLSAWAARELAEADYRHEIRINWLAALNENQIREQFQAFRQQHPKKQVVTQSLFGLPTRLWAALATEAGISPTERWAELPAKAQNRLINLLSNSTFAVSGKSTFKEEFVTCGGISTEAVHPETLESRSYPGLFFAGEVLDVDGITGGFNFQNAWTTGFIAGKNIGVSPQT</sequence>
<comment type="cofactor">
    <cofactor evidence="1">
        <name>FAD</name>
        <dbReference type="ChEBI" id="CHEBI:57692"/>
    </cofactor>
</comment>
<feature type="domain" description="RsdA/BaiN/AoA(So)-like Rossmann fold-like" evidence="4">
    <location>
        <begin position="5"/>
        <end position="409"/>
    </location>
</feature>
<name>A0ABW0I8L0_9BACT</name>
<dbReference type="InterPro" id="IPR055178">
    <property type="entry name" value="RsdA/BaiN/AoA(So)-like_dom"/>
</dbReference>
<dbReference type="InterPro" id="IPR023166">
    <property type="entry name" value="BaiN-like_dom_sf"/>
</dbReference>
<dbReference type="InterPro" id="IPR057661">
    <property type="entry name" value="RsdA/BaiN/AoA(So)_Rossmann"/>
</dbReference>
<proteinExistence type="predicted"/>
<dbReference type="PRINTS" id="PR00368">
    <property type="entry name" value="FADPNR"/>
</dbReference>
<dbReference type="Proteomes" id="UP001596106">
    <property type="component" value="Unassembled WGS sequence"/>
</dbReference>
<dbReference type="InterPro" id="IPR036188">
    <property type="entry name" value="FAD/NAD-bd_sf"/>
</dbReference>
<dbReference type="Gene3D" id="2.40.30.10">
    <property type="entry name" value="Translation factors"/>
    <property type="match status" value="1"/>
</dbReference>
<dbReference type="RefSeq" id="WP_379841387.1">
    <property type="nucleotide sequence ID" value="NZ_JBHSMA010000001.1"/>
</dbReference>
<gene>
    <name evidence="6" type="ORF">ACFPMF_04110</name>
</gene>
<keyword evidence="3" id="KW-0274">FAD</keyword>
<dbReference type="SUPFAM" id="SSF160996">
    <property type="entry name" value="HI0933 insert domain-like"/>
    <property type="match status" value="1"/>
</dbReference>
<accession>A0ABW0I8L0</accession>
<dbReference type="SUPFAM" id="SSF51905">
    <property type="entry name" value="FAD/NAD(P)-binding domain"/>
    <property type="match status" value="1"/>
</dbReference>
<dbReference type="Pfam" id="PF22780">
    <property type="entry name" value="HI0933_like_1st"/>
    <property type="match status" value="1"/>
</dbReference>
<keyword evidence="7" id="KW-1185">Reference proteome</keyword>
<evidence type="ECO:0000259" key="4">
    <source>
        <dbReference type="Pfam" id="PF03486"/>
    </source>
</evidence>
<evidence type="ECO:0000256" key="2">
    <source>
        <dbReference type="ARBA" id="ARBA00022630"/>
    </source>
</evidence>
<evidence type="ECO:0000259" key="5">
    <source>
        <dbReference type="Pfam" id="PF22780"/>
    </source>
</evidence>
<evidence type="ECO:0000256" key="3">
    <source>
        <dbReference type="ARBA" id="ARBA00022827"/>
    </source>
</evidence>
<protein>
    <submittedName>
        <fullName evidence="6">NAD(P)/FAD-dependent oxidoreductase</fullName>
    </submittedName>
</protein>
<dbReference type="PANTHER" id="PTHR42887:SF2">
    <property type="entry name" value="OS12G0638800 PROTEIN"/>
    <property type="match status" value="1"/>
</dbReference>
<dbReference type="Gene3D" id="3.50.50.60">
    <property type="entry name" value="FAD/NAD(P)-binding domain"/>
    <property type="match status" value="1"/>
</dbReference>
<organism evidence="6 7">
    <name type="scientific">Larkinella bovis</name>
    <dbReference type="NCBI Taxonomy" id="683041"/>
    <lineage>
        <taxon>Bacteria</taxon>
        <taxon>Pseudomonadati</taxon>
        <taxon>Bacteroidota</taxon>
        <taxon>Cytophagia</taxon>
        <taxon>Cytophagales</taxon>
        <taxon>Spirosomataceae</taxon>
        <taxon>Larkinella</taxon>
    </lineage>
</organism>